<dbReference type="Gene3D" id="2.40.70.10">
    <property type="entry name" value="Acid Proteases"/>
    <property type="match status" value="1"/>
</dbReference>
<gene>
    <name evidence="1" type="ORF">GBAR_LOCUS15280</name>
</gene>
<dbReference type="AlphaFoldDB" id="A0AA35SBX4"/>
<dbReference type="InterPro" id="IPR021109">
    <property type="entry name" value="Peptidase_aspartic_dom_sf"/>
</dbReference>
<evidence type="ECO:0008006" key="3">
    <source>
        <dbReference type="Google" id="ProtNLM"/>
    </source>
</evidence>
<organism evidence="1 2">
    <name type="scientific">Geodia barretti</name>
    <name type="common">Barrett's horny sponge</name>
    <dbReference type="NCBI Taxonomy" id="519541"/>
    <lineage>
        <taxon>Eukaryota</taxon>
        <taxon>Metazoa</taxon>
        <taxon>Porifera</taxon>
        <taxon>Demospongiae</taxon>
        <taxon>Heteroscleromorpha</taxon>
        <taxon>Tetractinellida</taxon>
        <taxon>Astrophorina</taxon>
        <taxon>Geodiidae</taxon>
        <taxon>Geodia</taxon>
    </lineage>
</organism>
<comment type="caution">
    <text evidence="1">The sequence shown here is derived from an EMBL/GenBank/DDBJ whole genome shotgun (WGS) entry which is preliminary data.</text>
</comment>
<evidence type="ECO:0000313" key="1">
    <source>
        <dbReference type="EMBL" id="CAI8026614.1"/>
    </source>
</evidence>
<dbReference type="SUPFAM" id="SSF50630">
    <property type="entry name" value="Acid proteases"/>
    <property type="match status" value="1"/>
</dbReference>
<protein>
    <recommendedName>
        <fullName evidence="3">Peptidase A2 domain-containing protein</fullName>
    </recommendedName>
</protein>
<name>A0AA35SBX4_GEOBA</name>
<sequence>MSVIIAKKEDTLAKVCRQNKKDSSSHEQANFVEDEGDSEYGMFHVGSGQTRPLYATVTVNGNPLSMEVDTGASVSITSLETFKTIQNGEMVKPCHCH</sequence>
<dbReference type="Proteomes" id="UP001174909">
    <property type="component" value="Unassembled WGS sequence"/>
</dbReference>
<dbReference type="EMBL" id="CASHTH010002224">
    <property type="protein sequence ID" value="CAI8026614.1"/>
    <property type="molecule type" value="Genomic_DNA"/>
</dbReference>
<accession>A0AA35SBX4</accession>
<proteinExistence type="predicted"/>
<reference evidence="1" key="1">
    <citation type="submission" date="2023-03" db="EMBL/GenBank/DDBJ databases">
        <authorList>
            <person name="Steffen K."/>
            <person name="Cardenas P."/>
        </authorList>
    </citation>
    <scope>NUCLEOTIDE SEQUENCE</scope>
</reference>
<keyword evidence="2" id="KW-1185">Reference proteome</keyword>
<evidence type="ECO:0000313" key="2">
    <source>
        <dbReference type="Proteomes" id="UP001174909"/>
    </source>
</evidence>